<dbReference type="GO" id="GO:0016757">
    <property type="term" value="F:glycosyltransferase activity"/>
    <property type="evidence" value="ECO:0007669"/>
    <property type="project" value="UniProtKB-KW"/>
</dbReference>
<dbReference type="SUPFAM" id="SSF53756">
    <property type="entry name" value="UDP-Glycosyltransferase/glycogen phosphorylase"/>
    <property type="match status" value="2"/>
</dbReference>
<feature type="domain" description="Glycosyltransferase subfamily 4-like N-terminal" evidence="6">
    <location>
        <begin position="32"/>
        <end position="153"/>
    </location>
</feature>
<dbReference type="Pfam" id="PF00534">
    <property type="entry name" value="Glycos_transf_1"/>
    <property type="match status" value="1"/>
</dbReference>
<dbReference type="InterPro" id="IPR028098">
    <property type="entry name" value="Glyco_trans_4-like_N"/>
</dbReference>
<dbReference type="InterPro" id="IPR038731">
    <property type="entry name" value="RgtA/B/C-like"/>
</dbReference>
<keyword evidence="3" id="KW-0472">Membrane</keyword>
<organism evidence="7 8">
    <name type="scientific">Candidatus Uhrbacteria bacterium RIFCSPHIGHO2_02_FULL_57_19</name>
    <dbReference type="NCBI Taxonomy" id="1802391"/>
    <lineage>
        <taxon>Bacteria</taxon>
        <taxon>Candidatus Uhriibacteriota</taxon>
    </lineage>
</organism>
<evidence type="ECO:0000256" key="1">
    <source>
        <dbReference type="ARBA" id="ARBA00022676"/>
    </source>
</evidence>
<dbReference type="InterPro" id="IPR001296">
    <property type="entry name" value="Glyco_trans_1"/>
</dbReference>
<proteinExistence type="predicted"/>
<dbReference type="Pfam" id="PF13439">
    <property type="entry name" value="Glyco_transf_4"/>
    <property type="match status" value="1"/>
</dbReference>
<evidence type="ECO:0000259" key="6">
    <source>
        <dbReference type="Pfam" id="PF13439"/>
    </source>
</evidence>
<evidence type="ECO:0000256" key="3">
    <source>
        <dbReference type="SAM" id="Phobius"/>
    </source>
</evidence>
<feature type="transmembrane region" description="Helical" evidence="3">
    <location>
        <begin position="743"/>
        <end position="761"/>
    </location>
</feature>
<dbReference type="AlphaFoldDB" id="A0A1F7U2B8"/>
<feature type="transmembrane region" description="Helical" evidence="3">
    <location>
        <begin position="474"/>
        <end position="493"/>
    </location>
</feature>
<dbReference type="Pfam" id="PF13692">
    <property type="entry name" value="Glyco_trans_1_4"/>
    <property type="match status" value="1"/>
</dbReference>
<reference evidence="7 8" key="1">
    <citation type="journal article" date="2016" name="Nat. Commun.">
        <title>Thousands of microbial genomes shed light on interconnected biogeochemical processes in an aquifer system.</title>
        <authorList>
            <person name="Anantharaman K."/>
            <person name="Brown C.T."/>
            <person name="Hug L.A."/>
            <person name="Sharon I."/>
            <person name="Castelle C.J."/>
            <person name="Probst A.J."/>
            <person name="Thomas B.C."/>
            <person name="Singh A."/>
            <person name="Wilkins M.J."/>
            <person name="Karaoz U."/>
            <person name="Brodie E.L."/>
            <person name="Williams K.H."/>
            <person name="Hubbard S.S."/>
            <person name="Banfield J.F."/>
        </authorList>
    </citation>
    <scope>NUCLEOTIDE SEQUENCE [LARGE SCALE GENOMIC DNA]</scope>
</reference>
<keyword evidence="3" id="KW-0812">Transmembrane</keyword>
<evidence type="ECO:0008006" key="9">
    <source>
        <dbReference type="Google" id="ProtNLM"/>
    </source>
</evidence>
<dbReference type="PANTHER" id="PTHR12526:SF510">
    <property type="entry name" value="D-INOSITOL 3-PHOSPHATE GLYCOSYLTRANSFERASE"/>
    <property type="match status" value="1"/>
</dbReference>
<feature type="transmembrane region" description="Helical" evidence="3">
    <location>
        <begin position="564"/>
        <end position="583"/>
    </location>
</feature>
<keyword evidence="1" id="KW-0328">Glycosyltransferase</keyword>
<feature type="transmembrane region" description="Helical" evidence="3">
    <location>
        <begin position="363"/>
        <end position="382"/>
    </location>
</feature>
<feature type="domain" description="Glycosyltransferase RgtA/B/C/D-like" evidence="5">
    <location>
        <begin position="428"/>
        <end position="583"/>
    </location>
</feature>
<gene>
    <name evidence="7" type="ORF">A3D72_01845</name>
</gene>
<feature type="transmembrane region" description="Helical" evidence="3">
    <location>
        <begin position="499"/>
        <end position="516"/>
    </location>
</feature>
<evidence type="ECO:0000259" key="4">
    <source>
        <dbReference type="Pfam" id="PF00534"/>
    </source>
</evidence>
<evidence type="ECO:0000256" key="2">
    <source>
        <dbReference type="ARBA" id="ARBA00022679"/>
    </source>
</evidence>
<feature type="domain" description="Glycosyl transferase family 1" evidence="4">
    <location>
        <begin position="164"/>
        <end position="319"/>
    </location>
</feature>
<feature type="transmembrane region" description="Helical" evidence="3">
    <location>
        <begin position="718"/>
        <end position="736"/>
    </location>
</feature>
<comment type="caution">
    <text evidence="7">The sequence shown here is derived from an EMBL/GenBank/DDBJ whole genome shotgun (WGS) entry which is preliminary data.</text>
</comment>
<dbReference type="STRING" id="1802391.A3D72_01845"/>
<keyword evidence="3" id="KW-1133">Transmembrane helix</keyword>
<evidence type="ECO:0000259" key="5">
    <source>
        <dbReference type="Pfam" id="PF13231"/>
    </source>
</evidence>
<dbReference type="Pfam" id="PF13231">
    <property type="entry name" value="PMT_2"/>
    <property type="match status" value="1"/>
</dbReference>
<dbReference type="PANTHER" id="PTHR12526">
    <property type="entry name" value="GLYCOSYLTRANSFERASE"/>
    <property type="match status" value="1"/>
</dbReference>
<sequence length="1143" mass="124982">MISLDRTLFDHSSPSASRMRAYGEAAGSLTVAVPGFRSREAACGKARIEALTPWRLLLALVFPRKFDLVTAQDPFWTGAAAFLVARRCGARLEIQLHGDPWAGERPSAARIGVALWLIRRADGVRAVSERLRQRLVEAVIPDERISKTPIGLDRTEAAPRFSRPPGFETVFVFVGRLDKGKGADLLIDAFAAVQDKNRKTALLIVGDGPERASLESQARGLDLRTPIRFFGWMRDPRGVIAAADALVLPSWSEGWGRSPVEALAAGVPVIMTDVGLAGEIVRDNENGLVVPPGDAAALTGALQRFTEDPDLRARLRNGAVTNGRSFPSFGNTVAEVVAAWKKMLSRPPRQAFEPPREPSGRRAVISVFLIALAARLLMFWLIEARGTEFFYRFSDGNEYLLVARNILAGHGFSLYKEPPYIPYSYYVPGYPYFLAGLLFVGLGVRSAILFQDILGAATAAMLAAFGWRIVGRRAAILAGVLLALEPSTVLWNNQIVTETISTTLMVAGMFAVLGAVRKDRLRTAALSGILLGGATLVRHAMQYLTILIPAAAAAWSPLRLRRRLALAFVAFICALAMISPWIIRNRLTFGSWFYSTATGGVAIGKTLDFYSQVRWGKQLSDLIPYTGSGTAEKPSIERSFLWPRVLFQFLRDDPVGLLSLQLRGLVPFFLGDGYTQIRTVLSGGNLSVPEVIWDGSHSSFFLLAFSRPDVLPFIAGKTIWAAITLCAVLGLVFGWISRPKDRGAFLVFAFVIANYALGSGVGGYSRFRFPATPVILLLASLGMVTLVRRRARSEQRSNRLLVVTQAIDLDHPVLGFFHRWIEELAARFEAIEVVTLSSGRQALPLNVSVFSPRSRWKFLRNISFLWLLARSIPRACGIFFHMCPEYAIAAAPLTIPFGKKTLLWYTHRSVTWRLRLAARLVGRVFTASPESCRIRSSKVEATGHGIPIPPEARRDPSPDFRILVVGRLAPVKDIGTVIDAAALLRKRGVPATVTIVGGPVYPADEAYAAALRARVDALGLGPYTRFAGSVKHEEALAAYRETEVLVNASPNGPDKVVYEAAAAGTAVVAAHPAFKPLFGSRADDLMFPGGNAVILADRLARLAAQSHGERAKIGAELRTAVVRDHSLSKLADRIFRYFIPHHF</sequence>
<dbReference type="EMBL" id="MGDZ01000065">
    <property type="protein sequence ID" value="OGL72362.1"/>
    <property type="molecule type" value="Genomic_DNA"/>
</dbReference>
<feature type="transmembrane region" description="Helical" evidence="3">
    <location>
        <begin position="767"/>
        <end position="787"/>
    </location>
</feature>
<evidence type="ECO:0000313" key="8">
    <source>
        <dbReference type="Proteomes" id="UP000176303"/>
    </source>
</evidence>
<protein>
    <recommendedName>
        <fullName evidence="9">Glycosyl transferase family 1 domain-containing protein</fullName>
    </recommendedName>
</protein>
<name>A0A1F7U2B8_9BACT</name>
<feature type="transmembrane region" description="Helical" evidence="3">
    <location>
        <begin position="423"/>
        <end position="442"/>
    </location>
</feature>
<accession>A0A1F7U2B8</accession>
<evidence type="ECO:0000313" key="7">
    <source>
        <dbReference type="EMBL" id="OGL72362.1"/>
    </source>
</evidence>
<dbReference type="Gene3D" id="3.40.50.2000">
    <property type="entry name" value="Glycogen Phosphorylase B"/>
    <property type="match status" value="3"/>
</dbReference>
<dbReference type="Proteomes" id="UP000176303">
    <property type="component" value="Unassembled WGS sequence"/>
</dbReference>
<feature type="transmembrane region" description="Helical" evidence="3">
    <location>
        <begin position="448"/>
        <end position="467"/>
    </location>
</feature>
<keyword evidence="2" id="KW-0808">Transferase</keyword>